<sequence>MFPKVNEGILTFGIRVFNSVGFFLYVPLLSLWLVKMKDLDITETSLAVAAFTFISKAGNVLVGGVVNKFGIKNSLIVGLWGSALLLTMLTIIHSYTLIFVIVLLLGISISLYNVSLKTHISLLEENERLQAFALLNVAVNVGASIGPFLGGWLLDWNSLGIVIAAIVCYVLAGGVSLLLPRITIEDAEKGINIVQFVKNSRSDLHFFIFIRFIAFSGLFWFLYTQLFTTFPVVASQHFSGKTIGLFFTVNAVTIIALQGFYPKIQPKWKMEYWYALALVLITASYFLLWISHHFWIIFVSVILFSIAEIIWVPTIDHQIVEKKGVLSSSWAFGISGVLWGMWESIGGFVGLNLYQYVGHQTFFYLTMIGIVIFIGYMFQLPYRKMSFFTNKNQVERKDCR</sequence>
<dbReference type="InterPro" id="IPR020846">
    <property type="entry name" value="MFS_dom"/>
</dbReference>
<evidence type="ECO:0000256" key="1">
    <source>
        <dbReference type="ARBA" id="ARBA00004651"/>
    </source>
</evidence>
<keyword evidence="6" id="KW-0472">Membrane</keyword>
<dbReference type="GO" id="GO:0005886">
    <property type="term" value="C:plasma membrane"/>
    <property type="evidence" value="ECO:0007669"/>
    <property type="project" value="UniProtKB-SubCell"/>
</dbReference>
<comment type="caution">
    <text evidence="7">The sequence shown here is derived from an EMBL/GenBank/DDBJ whole genome shotgun (WGS) entry which is preliminary data.</text>
</comment>
<keyword evidence="3" id="KW-1003">Cell membrane</keyword>
<evidence type="ECO:0000256" key="6">
    <source>
        <dbReference type="ARBA" id="ARBA00023136"/>
    </source>
</evidence>
<evidence type="ECO:0000256" key="4">
    <source>
        <dbReference type="ARBA" id="ARBA00022692"/>
    </source>
</evidence>
<organism evidence="7 8">
    <name type="scientific">Geobacillus thermocatenulatus</name>
    <dbReference type="NCBI Taxonomy" id="33938"/>
    <lineage>
        <taxon>Bacteria</taxon>
        <taxon>Bacillati</taxon>
        <taxon>Bacillota</taxon>
        <taxon>Bacilli</taxon>
        <taxon>Bacillales</taxon>
        <taxon>Anoxybacillaceae</taxon>
        <taxon>Geobacillus</taxon>
        <taxon>Geobacillus thermoleovorans group</taxon>
    </lineage>
</organism>
<dbReference type="InterPro" id="IPR011701">
    <property type="entry name" value="MFS"/>
</dbReference>
<keyword evidence="4" id="KW-0812">Transmembrane</keyword>
<gene>
    <name evidence="7" type="ORF">B9L19_04350</name>
</gene>
<dbReference type="EMBL" id="NEWK01000001">
    <property type="protein sequence ID" value="OXB89312.1"/>
    <property type="molecule type" value="Genomic_DNA"/>
</dbReference>
<dbReference type="PANTHER" id="PTHR23517">
    <property type="entry name" value="RESISTANCE PROTEIN MDTM, PUTATIVE-RELATED-RELATED"/>
    <property type="match status" value="1"/>
</dbReference>
<dbReference type="Pfam" id="PF07690">
    <property type="entry name" value="MFS_1"/>
    <property type="match status" value="1"/>
</dbReference>
<dbReference type="KEGG" id="gtm:GT3921_05615"/>
<evidence type="ECO:0000256" key="2">
    <source>
        <dbReference type="ARBA" id="ARBA00022448"/>
    </source>
</evidence>
<evidence type="ECO:0000256" key="3">
    <source>
        <dbReference type="ARBA" id="ARBA00022475"/>
    </source>
</evidence>
<reference evidence="7 8" key="1">
    <citation type="submission" date="2017-05" db="EMBL/GenBank/DDBJ databases">
        <title>The genome sequence of Geobacillus thermocatenulatus DSM 730.</title>
        <authorList>
            <person name="Ramaloko W.T."/>
            <person name="Koen N."/>
            <person name="Polliack S."/>
            <person name="Aliyu H."/>
            <person name="Lebre P."/>
            <person name="Mohr T."/>
            <person name="Oswald F."/>
            <person name="Zwick M."/>
            <person name="Neumann A."/>
            <person name="Syldatk C."/>
            <person name="Cowan D."/>
            <person name="De Maayer P."/>
        </authorList>
    </citation>
    <scope>NUCLEOTIDE SEQUENCE [LARGE SCALE GENOMIC DNA]</scope>
    <source>
        <strain evidence="7 8">BGSC 93A1</strain>
    </source>
</reference>
<name>A0A226QCZ7_9BACL</name>
<dbReference type="AlphaFoldDB" id="A0A226QCZ7"/>
<dbReference type="PANTHER" id="PTHR23517:SF2">
    <property type="entry name" value="MULTIDRUG RESISTANCE PROTEIN MDTH"/>
    <property type="match status" value="1"/>
</dbReference>
<dbReference type="Proteomes" id="UP000198378">
    <property type="component" value="Unassembled WGS sequence"/>
</dbReference>
<dbReference type="Gene3D" id="1.20.1250.20">
    <property type="entry name" value="MFS general substrate transporter like domains"/>
    <property type="match status" value="1"/>
</dbReference>
<keyword evidence="5" id="KW-1133">Transmembrane helix</keyword>
<evidence type="ECO:0000313" key="8">
    <source>
        <dbReference type="Proteomes" id="UP000198378"/>
    </source>
</evidence>
<evidence type="ECO:0000256" key="5">
    <source>
        <dbReference type="ARBA" id="ARBA00022989"/>
    </source>
</evidence>
<accession>A0A226QCZ7</accession>
<keyword evidence="2" id="KW-0813">Transport</keyword>
<protein>
    <submittedName>
        <fullName evidence="7">MFS transporter</fullName>
    </submittedName>
</protein>
<dbReference type="SUPFAM" id="SSF103473">
    <property type="entry name" value="MFS general substrate transporter"/>
    <property type="match status" value="1"/>
</dbReference>
<proteinExistence type="predicted"/>
<dbReference type="RefSeq" id="WP_047752656.1">
    <property type="nucleotide sequence ID" value="NZ_CP018058.1"/>
</dbReference>
<comment type="subcellular location">
    <subcellularLocation>
        <location evidence="1">Cell membrane</location>
        <topology evidence="1">Multi-pass membrane protein</topology>
    </subcellularLocation>
</comment>
<evidence type="ECO:0000313" key="7">
    <source>
        <dbReference type="EMBL" id="OXB89312.1"/>
    </source>
</evidence>
<dbReference type="InterPro" id="IPR050171">
    <property type="entry name" value="MFS_Transporters"/>
</dbReference>
<dbReference type="InterPro" id="IPR036259">
    <property type="entry name" value="MFS_trans_sf"/>
</dbReference>
<dbReference type="PROSITE" id="PS50850">
    <property type="entry name" value="MFS"/>
    <property type="match status" value="1"/>
</dbReference>
<dbReference type="GO" id="GO:0022857">
    <property type="term" value="F:transmembrane transporter activity"/>
    <property type="evidence" value="ECO:0007669"/>
    <property type="project" value="InterPro"/>
</dbReference>
<keyword evidence="8" id="KW-1185">Reference proteome</keyword>